<evidence type="ECO:0000313" key="2">
    <source>
        <dbReference type="EMBL" id="ALG12685.1"/>
    </source>
</evidence>
<dbReference type="KEGG" id="kphy:AOZ06_42735"/>
<dbReference type="Proteomes" id="UP000063699">
    <property type="component" value="Chromosome"/>
</dbReference>
<dbReference type="EMBL" id="CP012752">
    <property type="protein sequence ID" value="ALG12685.1"/>
    <property type="molecule type" value="Genomic_DNA"/>
</dbReference>
<proteinExistence type="predicted"/>
<accession>A0A0N9I9L1</accession>
<keyword evidence="1" id="KW-0472">Membrane</keyword>
<reference evidence="2 3" key="1">
    <citation type="submission" date="2015-07" db="EMBL/GenBank/DDBJ databases">
        <title>Genome sequencing of Kibdelosporangium phytohabitans.</title>
        <authorList>
            <person name="Qin S."/>
            <person name="Xing K."/>
        </authorList>
    </citation>
    <scope>NUCLEOTIDE SEQUENCE [LARGE SCALE GENOMIC DNA]</scope>
    <source>
        <strain evidence="2 3">KLBMP1111</strain>
    </source>
</reference>
<protein>
    <submittedName>
        <fullName evidence="2">Uncharacterized protein</fullName>
    </submittedName>
</protein>
<keyword evidence="1" id="KW-1133">Transmembrane helix</keyword>
<sequence length="151" mass="15924">MGKFEDQLLSDLMQVHGPDLAGAERPRRRRTNPVVAAVGAVAVAGVATGAVLMWPTSTPAYAVTDNGDGTVTVSVNNVSAVDKANREAQGKGDVPGQVHTCNAKPVMNKLESIDRKLKDAIAAEGRQKKIITVYLPDCPPQTIEVIPGRGK</sequence>
<organism evidence="2 3">
    <name type="scientific">Kibdelosporangium phytohabitans</name>
    <dbReference type="NCBI Taxonomy" id="860235"/>
    <lineage>
        <taxon>Bacteria</taxon>
        <taxon>Bacillati</taxon>
        <taxon>Actinomycetota</taxon>
        <taxon>Actinomycetes</taxon>
        <taxon>Pseudonocardiales</taxon>
        <taxon>Pseudonocardiaceae</taxon>
        <taxon>Kibdelosporangium</taxon>
    </lineage>
</organism>
<evidence type="ECO:0000313" key="3">
    <source>
        <dbReference type="Proteomes" id="UP000063699"/>
    </source>
</evidence>
<gene>
    <name evidence="2" type="ORF">AOZ06_42735</name>
</gene>
<dbReference type="RefSeq" id="WP_054294577.1">
    <property type="nucleotide sequence ID" value="NZ_CP012752.1"/>
</dbReference>
<evidence type="ECO:0000256" key="1">
    <source>
        <dbReference type="SAM" id="Phobius"/>
    </source>
</evidence>
<keyword evidence="3" id="KW-1185">Reference proteome</keyword>
<keyword evidence="1" id="KW-0812">Transmembrane</keyword>
<dbReference type="AlphaFoldDB" id="A0A0N9I9L1"/>
<name>A0A0N9I9L1_9PSEU</name>
<dbReference type="OrthoDB" id="3689027at2"/>
<dbReference type="STRING" id="860235.AOZ06_42735"/>
<feature type="transmembrane region" description="Helical" evidence="1">
    <location>
        <begin position="34"/>
        <end position="54"/>
    </location>
</feature>